<evidence type="ECO:0000256" key="1">
    <source>
        <dbReference type="SAM" id="Coils"/>
    </source>
</evidence>
<dbReference type="Pfam" id="PF22322">
    <property type="entry name" value="DUF6973"/>
    <property type="match status" value="1"/>
</dbReference>
<comment type="caution">
    <text evidence="3">The sequence shown here is derived from an EMBL/GenBank/DDBJ whole genome shotgun (WGS) entry which is preliminary data.</text>
</comment>
<proteinExistence type="predicted"/>
<dbReference type="Proteomes" id="UP000023464">
    <property type="component" value="Unassembled WGS sequence"/>
</dbReference>
<dbReference type="RefSeq" id="WP_051560903.1">
    <property type="nucleotide sequence ID" value="NZ_CAWLTM010000018.1"/>
</dbReference>
<organism evidence="3 4">
    <name type="scientific">Photorhabdus aegyptia</name>
    <dbReference type="NCBI Taxonomy" id="2805098"/>
    <lineage>
        <taxon>Bacteria</taxon>
        <taxon>Pseudomonadati</taxon>
        <taxon>Pseudomonadota</taxon>
        <taxon>Gammaproteobacteria</taxon>
        <taxon>Enterobacterales</taxon>
        <taxon>Morganellaceae</taxon>
        <taxon>Photorhabdus</taxon>
    </lineage>
</organism>
<dbReference type="AlphaFoldDB" id="A0A022PAT3"/>
<keyword evidence="1" id="KW-0175">Coiled coil</keyword>
<feature type="domain" description="DUF6973" evidence="2">
    <location>
        <begin position="333"/>
        <end position="415"/>
    </location>
</feature>
<evidence type="ECO:0000313" key="4">
    <source>
        <dbReference type="Proteomes" id="UP000023464"/>
    </source>
</evidence>
<dbReference type="PATRIC" id="fig|1393736.3.peg.4309"/>
<keyword evidence="4" id="KW-1185">Reference proteome</keyword>
<dbReference type="InterPro" id="IPR054246">
    <property type="entry name" value="DUF6973"/>
</dbReference>
<accession>A0A022PAT3</accession>
<dbReference type="EMBL" id="JFGV01000097">
    <property type="protein sequence ID" value="EYU13292.1"/>
    <property type="molecule type" value="Genomic_DNA"/>
</dbReference>
<evidence type="ECO:0000313" key="3">
    <source>
        <dbReference type="EMBL" id="EYU13292.1"/>
    </source>
</evidence>
<sequence length="464" mass="52105">MKISPLNFPPINVTIPGSDGYKFHFEGRVTSITQGHITASGLADFIDVPINWGAGAISGAERNFDIPFINFGDFNIKVDSIRADNIINAIPGFTHEQKAKLESIITEQKALTNKTPQEATKNLAGMTLEELVLYQRYISEFQKSKSEKAIESVNKALNIINNTPEGLTLIDANKYPYDKKHTTNVGIIKLTSRVVINSQKNLDDFLNSEIKKSDDFWNEIGNKYRRAVRNLFLYYKEMKAKLSRALTTEVARLKRIKEDLEKSRIEINEAIHDGQNTAIPPSVKQLIFAKLYPKEAFEIGLFSQGSTNITTNAVRFATQGDEKKGGFTQLKDMQGEGTQVNAFRHTIWQATLSARYGEKIAKHAGDAHEVDPRVDLNIRQFVVLNDADQTIDLLNNQIGRHIGLSSNTTSMKMLALIALEKFHKEGLYVAVKNAHGYEVVKEKISDVQYAYMKSVFESLDENGK</sequence>
<protein>
    <recommendedName>
        <fullName evidence="2">DUF6973 domain-containing protein</fullName>
    </recommendedName>
</protein>
<gene>
    <name evidence="3" type="ORF">BA1DRAFT_04226</name>
</gene>
<evidence type="ECO:0000259" key="2">
    <source>
        <dbReference type="Pfam" id="PF22322"/>
    </source>
</evidence>
<reference evidence="3 4" key="1">
    <citation type="submission" date="2014-03" db="EMBL/GenBank/DDBJ databases">
        <title>Draft Genome of Photorhabdus luminescens BA1, an Egyptian Isolate.</title>
        <authorList>
            <person name="Ghazal S."/>
            <person name="Hurst S.G.IV."/>
            <person name="Morris K."/>
            <person name="Thomas K."/>
            <person name="Tisa L.S."/>
        </authorList>
    </citation>
    <scope>NUCLEOTIDE SEQUENCE [LARGE SCALE GENOMIC DNA]</scope>
    <source>
        <strain evidence="3 4">BA1</strain>
    </source>
</reference>
<feature type="coiled-coil region" evidence="1">
    <location>
        <begin position="243"/>
        <end position="273"/>
    </location>
</feature>
<name>A0A022PAT3_9GAMM</name>